<comment type="caution">
    <text evidence="2">The sequence shown here is derived from an EMBL/GenBank/DDBJ whole genome shotgun (WGS) entry which is preliminary data.</text>
</comment>
<accession>A0A8J8NMF8</accession>
<keyword evidence="1" id="KW-1133">Transmembrane helix</keyword>
<evidence type="ECO:0000313" key="2">
    <source>
        <dbReference type="EMBL" id="TNV78277.1"/>
    </source>
</evidence>
<dbReference type="AlphaFoldDB" id="A0A8J8NMF8"/>
<evidence type="ECO:0000256" key="1">
    <source>
        <dbReference type="SAM" id="Phobius"/>
    </source>
</evidence>
<name>A0A8J8NMF8_HALGN</name>
<dbReference type="Proteomes" id="UP000785679">
    <property type="component" value="Unassembled WGS sequence"/>
</dbReference>
<keyword evidence="1" id="KW-0812">Transmembrane</keyword>
<reference evidence="2" key="1">
    <citation type="submission" date="2019-06" db="EMBL/GenBank/DDBJ databases">
        <authorList>
            <person name="Zheng W."/>
        </authorList>
    </citation>
    <scope>NUCLEOTIDE SEQUENCE</scope>
    <source>
        <strain evidence="2">QDHG01</strain>
    </source>
</reference>
<keyword evidence="3" id="KW-1185">Reference proteome</keyword>
<protein>
    <submittedName>
        <fullName evidence="2">Uncharacterized protein</fullName>
    </submittedName>
</protein>
<evidence type="ECO:0000313" key="3">
    <source>
        <dbReference type="Proteomes" id="UP000785679"/>
    </source>
</evidence>
<gene>
    <name evidence="2" type="ORF">FGO68_gene1970</name>
</gene>
<keyword evidence="1" id="KW-0472">Membrane</keyword>
<sequence>MADFLCLYSTVATFTWNEICGMEEVPQRDRIPGVGLSTPVMIDADCGGPQELDAQIGAAQQVGAVFSSFLTFSRGFFCWTGGTICCCMFGLNGSITAGEGNPLMFPPIDYLGAMFPPPLIIYCCWYIWACGIATGGTYWVNCAGCI</sequence>
<feature type="transmembrane region" description="Helical" evidence="1">
    <location>
        <begin position="119"/>
        <end position="140"/>
    </location>
</feature>
<organism evidence="2 3">
    <name type="scientific">Halteria grandinella</name>
    <dbReference type="NCBI Taxonomy" id="5974"/>
    <lineage>
        <taxon>Eukaryota</taxon>
        <taxon>Sar</taxon>
        <taxon>Alveolata</taxon>
        <taxon>Ciliophora</taxon>
        <taxon>Intramacronucleata</taxon>
        <taxon>Spirotrichea</taxon>
        <taxon>Stichotrichia</taxon>
        <taxon>Sporadotrichida</taxon>
        <taxon>Halteriidae</taxon>
        <taxon>Halteria</taxon>
    </lineage>
</organism>
<proteinExistence type="predicted"/>
<dbReference type="EMBL" id="RRYP01010605">
    <property type="protein sequence ID" value="TNV78277.1"/>
    <property type="molecule type" value="Genomic_DNA"/>
</dbReference>
<feature type="transmembrane region" description="Helical" evidence="1">
    <location>
        <begin position="76"/>
        <end position="95"/>
    </location>
</feature>